<organism evidence="1">
    <name type="scientific">Streptomyces tabacisoli</name>
    <dbReference type="NCBI Taxonomy" id="3156398"/>
    <lineage>
        <taxon>Bacteria</taxon>
        <taxon>Bacillati</taxon>
        <taxon>Actinomycetota</taxon>
        <taxon>Actinomycetes</taxon>
        <taxon>Kitasatosporales</taxon>
        <taxon>Streptomycetaceae</taxon>
        <taxon>Streptomyces</taxon>
    </lineage>
</organism>
<protein>
    <submittedName>
        <fullName evidence="1">Uncharacterized protein</fullName>
    </submittedName>
</protein>
<evidence type="ECO:0000313" key="1">
    <source>
        <dbReference type="EMBL" id="XCJ69482.1"/>
    </source>
</evidence>
<sequence length="55" mass="6402">MSVAEARLIARSRLRREPMQRLADEQGVSVRCVYRHRAAAGKYLAAYLRQQLRTE</sequence>
<proteinExistence type="predicted"/>
<dbReference type="RefSeq" id="WP_353941169.1">
    <property type="nucleotide sequence ID" value="NZ_CP159534.1"/>
</dbReference>
<name>A0AAU8INF0_9ACTN</name>
<gene>
    <name evidence="1" type="ORF">ABII15_05675</name>
</gene>
<reference evidence="1" key="1">
    <citation type="submission" date="2024-06" db="EMBL/GenBank/DDBJ databases">
        <title>Streptomyces sp. strain HUAS MG91 genome sequences.</title>
        <authorList>
            <person name="Mo P."/>
        </authorList>
    </citation>
    <scope>NUCLEOTIDE SEQUENCE</scope>
    <source>
        <strain evidence="1">HUAS MG91</strain>
    </source>
</reference>
<dbReference type="AlphaFoldDB" id="A0AAU8INF0"/>
<dbReference type="EMBL" id="CP159534">
    <property type="protein sequence ID" value="XCJ69482.1"/>
    <property type="molecule type" value="Genomic_DNA"/>
</dbReference>
<dbReference type="KEGG" id="stac:ABII15_05675"/>
<accession>A0AAU8INF0</accession>